<accession>A0ACB9ZXZ9</accession>
<dbReference type="Proteomes" id="UP001060085">
    <property type="component" value="Linkage Group LG07"/>
</dbReference>
<keyword evidence="2" id="KW-1185">Reference proteome</keyword>
<organism evidence="1 2">
    <name type="scientific">Catharanthus roseus</name>
    <name type="common">Madagascar periwinkle</name>
    <name type="synonym">Vinca rosea</name>
    <dbReference type="NCBI Taxonomy" id="4058"/>
    <lineage>
        <taxon>Eukaryota</taxon>
        <taxon>Viridiplantae</taxon>
        <taxon>Streptophyta</taxon>
        <taxon>Embryophyta</taxon>
        <taxon>Tracheophyta</taxon>
        <taxon>Spermatophyta</taxon>
        <taxon>Magnoliopsida</taxon>
        <taxon>eudicotyledons</taxon>
        <taxon>Gunneridae</taxon>
        <taxon>Pentapetalae</taxon>
        <taxon>asterids</taxon>
        <taxon>lamiids</taxon>
        <taxon>Gentianales</taxon>
        <taxon>Apocynaceae</taxon>
        <taxon>Rauvolfioideae</taxon>
        <taxon>Vinceae</taxon>
        <taxon>Catharanthinae</taxon>
        <taxon>Catharanthus</taxon>
    </lineage>
</organism>
<evidence type="ECO:0000313" key="1">
    <source>
        <dbReference type="EMBL" id="KAI5653196.1"/>
    </source>
</evidence>
<sequence length="102" mass="11663">MNSRFDALDGRFDALDGKVSDIQERVREWKQGIEDFENCNGIEEVALLTRDKQVEESLRLKCGEFLLLLIGHTNGRDRSPMATIHEDLAGSSNQLTFTEKHR</sequence>
<protein>
    <submittedName>
        <fullName evidence="1">Uncharacterized protein</fullName>
    </submittedName>
</protein>
<evidence type="ECO:0000313" key="2">
    <source>
        <dbReference type="Proteomes" id="UP001060085"/>
    </source>
</evidence>
<comment type="caution">
    <text evidence="1">The sequence shown here is derived from an EMBL/GenBank/DDBJ whole genome shotgun (WGS) entry which is preliminary data.</text>
</comment>
<dbReference type="EMBL" id="CM044707">
    <property type="protein sequence ID" value="KAI5653196.1"/>
    <property type="molecule type" value="Genomic_DNA"/>
</dbReference>
<gene>
    <name evidence="1" type="ORF">M9H77_30383</name>
</gene>
<name>A0ACB9ZXZ9_CATRO</name>
<reference evidence="2" key="1">
    <citation type="journal article" date="2023" name="Nat. Plants">
        <title>Single-cell RNA sequencing provides a high-resolution roadmap for understanding the multicellular compartmentation of specialized metabolism.</title>
        <authorList>
            <person name="Sun S."/>
            <person name="Shen X."/>
            <person name="Li Y."/>
            <person name="Li Y."/>
            <person name="Wang S."/>
            <person name="Li R."/>
            <person name="Zhang H."/>
            <person name="Shen G."/>
            <person name="Guo B."/>
            <person name="Wei J."/>
            <person name="Xu J."/>
            <person name="St-Pierre B."/>
            <person name="Chen S."/>
            <person name="Sun C."/>
        </authorList>
    </citation>
    <scope>NUCLEOTIDE SEQUENCE [LARGE SCALE GENOMIC DNA]</scope>
</reference>
<proteinExistence type="predicted"/>